<protein>
    <submittedName>
        <fullName evidence="2">DNA-binding protein</fullName>
    </submittedName>
</protein>
<evidence type="ECO:0000313" key="3">
    <source>
        <dbReference type="Proteomes" id="UP000076218"/>
    </source>
</evidence>
<feature type="compositionally biased region" description="Low complexity" evidence="1">
    <location>
        <begin position="123"/>
        <end position="141"/>
    </location>
</feature>
<reference evidence="2 3" key="1">
    <citation type="submission" date="2016-01" db="EMBL/GenBank/DDBJ databases">
        <title>Draft genome sequence of Clavibacter michiganensis subsp. tessellarius DOAB 609.</title>
        <authorList>
            <person name="Tambong J.T."/>
        </authorList>
    </citation>
    <scope>NUCLEOTIDE SEQUENCE [LARGE SCALE GENOMIC DNA]</scope>
    <source>
        <strain evidence="2 3">DOAB 609</strain>
    </source>
</reference>
<dbReference type="RefSeq" id="WP_063070514.1">
    <property type="nucleotide sequence ID" value="NZ_LQXA01000013.1"/>
</dbReference>
<proteinExistence type="predicted"/>
<dbReference type="OrthoDB" id="5184241at2"/>
<comment type="caution">
    <text evidence="2">The sequence shown here is derived from an EMBL/GenBank/DDBJ whole genome shotgun (WGS) entry which is preliminary data.</text>
</comment>
<evidence type="ECO:0000256" key="1">
    <source>
        <dbReference type="SAM" id="MobiDB-lite"/>
    </source>
</evidence>
<dbReference type="AlphaFoldDB" id="A0A154V3N5"/>
<accession>A0A154V3N5</accession>
<evidence type="ECO:0000313" key="2">
    <source>
        <dbReference type="EMBL" id="KZC95988.1"/>
    </source>
</evidence>
<keyword evidence="2" id="KW-0238">DNA-binding</keyword>
<sequence>MFAITADQKSSRRDVDRAGIMRDDLAERYDGRLVLPVDRTSGDEVQALVADAATALDIVLSLTRAGRWSVGLGIGGVRTPLPRATREATGPAFIAARAAVVAAKRSPTRFALAVEPSGGSPRGAVDAAPGGTATATTTGDLPGSAEVEALITLLLLTRDRRTPQGWDVVDRMARGGTQRDVAAALGITPQAVSTRLRTSGWRAERAAVPGLEALLAHLDAGATAADPGAPVAGGRA</sequence>
<organism evidence="2 3">
    <name type="scientific">Clavibacter tessellarius</name>
    <dbReference type="NCBI Taxonomy" id="31965"/>
    <lineage>
        <taxon>Bacteria</taxon>
        <taxon>Bacillati</taxon>
        <taxon>Actinomycetota</taxon>
        <taxon>Actinomycetes</taxon>
        <taxon>Micrococcales</taxon>
        <taxon>Microbacteriaceae</taxon>
        <taxon>Clavibacter</taxon>
    </lineage>
</organism>
<feature type="region of interest" description="Disordered" evidence="1">
    <location>
        <begin position="114"/>
        <end position="141"/>
    </location>
</feature>
<name>A0A154V3N5_9MICO</name>
<dbReference type="EMBL" id="LQXA01000013">
    <property type="protein sequence ID" value="KZC95988.1"/>
    <property type="molecule type" value="Genomic_DNA"/>
</dbReference>
<dbReference type="Proteomes" id="UP000076218">
    <property type="component" value="Unassembled WGS sequence"/>
</dbReference>
<dbReference type="STRING" id="31965.AWH51_04130"/>
<dbReference type="GO" id="GO:0003677">
    <property type="term" value="F:DNA binding"/>
    <property type="evidence" value="ECO:0007669"/>
    <property type="project" value="UniProtKB-KW"/>
</dbReference>
<gene>
    <name evidence="2" type="ORF">AWH51_04130</name>
</gene>